<sequence length="170" mass="18477">MLAVFLVNAVGAASICNEDSSNPACNSNSLEFHPDYEYVYYRPDNGTSSPDNETGNKTDDGEGYPFFGNVGMVLNVPKLDFNIDFVLQFNGTVGNDDGDRIDAELSSPMSNETLKFSLEYLALDKNGNVFRFIPANDTDSNSTTTTPDTTTESSKNSTLPDIGMICLKIP</sequence>
<protein>
    <submittedName>
        <fullName evidence="2">Uncharacterized protein</fullName>
    </submittedName>
</protein>
<organism evidence="2 3">
    <name type="scientific">Araneus ventricosus</name>
    <name type="common">Orbweaver spider</name>
    <name type="synonym">Epeira ventricosa</name>
    <dbReference type="NCBI Taxonomy" id="182803"/>
    <lineage>
        <taxon>Eukaryota</taxon>
        <taxon>Metazoa</taxon>
        <taxon>Ecdysozoa</taxon>
        <taxon>Arthropoda</taxon>
        <taxon>Chelicerata</taxon>
        <taxon>Arachnida</taxon>
        <taxon>Araneae</taxon>
        <taxon>Araneomorphae</taxon>
        <taxon>Entelegynae</taxon>
        <taxon>Araneoidea</taxon>
        <taxon>Araneidae</taxon>
        <taxon>Araneus</taxon>
    </lineage>
</organism>
<reference evidence="2 3" key="1">
    <citation type="journal article" date="2019" name="Sci. Rep.">
        <title>Orb-weaving spider Araneus ventricosus genome elucidates the spidroin gene catalogue.</title>
        <authorList>
            <person name="Kono N."/>
            <person name="Nakamura H."/>
            <person name="Ohtoshi R."/>
            <person name="Moran D.A.P."/>
            <person name="Shinohara A."/>
            <person name="Yoshida Y."/>
            <person name="Fujiwara M."/>
            <person name="Mori M."/>
            <person name="Tomita M."/>
            <person name="Arakawa K."/>
        </authorList>
    </citation>
    <scope>NUCLEOTIDE SEQUENCE [LARGE SCALE GENOMIC DNA]</scope>
</reference>
<dbReference type="AlphaFoldDB" id="A0A4Y2VZZ1"/>
<evidence type="ECO:0000256" key="1">
    <source>
        <dbReference type="SAM" id="MobiDB-lite"/>
    </source>
</evidence>
<comment type="caution">
    <text evidence="2">The sequence shown here is derived from an EMBL/GenBank/DDBJ whole genome shotgun (WGS) entry which is preliminary data.</text>
</comment>
<feature type="compositionally biased region" description="Low complexity" evidence="1">
    <location>
        <begin position="137"/>
        <end position="154"/>
    </location>
</feature>
<feature type="region of interest" description="Disordered" evidence="1">
    <location>
        <begin position="43"/>
        <end position="62"/>
    </location>
</feature>
<name>A0A4Y2VZZ1_ARAVE</name>
<dbReference type="EMBL" id="BGPR01053059">
    <property type="protein sequence ID" value="GBO29866.1"/>
    <property type="molecule type" value="Genomic_DNA"/>
</dbReference>
<evidence type="ECO:0000313" key="2">
    <source>
        <dbReference type="EMBL" id="GBO29866.1"/>
    </source>
</evidence>
<gene>
    <name evidence="2" type="ORF">AVEN_215024_1</name>
</gene>
<feature type="region of interest" description="Disordered" evidence="1">
    <location>
        <begin position="135"/>
        <end position="157"/>
    </location>
</feature>
<evidence type="ECO:0000313" key="3">
    <source>
        <dbReference type="Proteomes" id="UP000499080"/>
    </source>
</evidence>
<dbReference type="Proteomes" id="UP000499080">
    <property type="component" value="Unassembled WGS sequence"/>
</dbReference>
<accession>A0A4Y2VZZ1</accession>
<proteinExistence type="predicted"/>
<keyword evidence="3" id="KW-1185">Reference proteome</keyword>